<sequence length="265" mass="28328">MQGLKYLNKLQDKRVLVFGGTSGMGYAVTEALLEHGAQVTISGSKPEKLDNTLKRLHSSYPDLKEGQINTWACDLTGFDGLEARIRETLHAASEAGKQKIDHIVFTAGDGIDVAGGITGTDIHIINSLMGVRVFAPALIAKVIATSDYVKKSTTTSFTFTSGTSHIRPRPTWPMVAMLSAALQGLARGLAVELAPIRVNVVNPGFVETERANGRSAEFLQKVKESTLTGKLGKPEDIAEAYLYFMKDTSADGTAIVSDGGKTLST</sequence>
<dbReference type="Pfam" id="PF23441">
    <property type="entry name" value="SDR"/>
    <property type="match status" value="1"/>
</dbReference>
<comment type="similarity">
    <text evidence="1">Belongs to the short-chain dehydrogenases/reductases (SDR) family.</text>
</comment>
<accession>A0A0B8N2V3</accession>
<dbReference type="InterPro" id="IPR002347">
    <property type="entry name" value="SDR_fam"/>
</dbReference>
<dbReference type="InterPro" id="IPR051122">
    <property type="entry name" value="SDR_DHRS6-like"/>
</dbReference>
<keyword evidence="5" id="KW-1185">Reference proteome</keyword>
<keyword evidence="3" id="KW-0560">Oxidoreductase</keyword>
<protein>
    <submittedName>
        <fullName evidence="4">Short-chain dehydrogenase</fullName>
    </submittedName>
</protein>
<dbReference type="AlphaFoldDB" id="A0A0B8N2V3"/>
<evidence type="ECO:0000256" key="2">
    <source>
        <dbReference type="ARBA" id="ARBA00022857"/>
    </source>
</evidence>
<organism evidence="4 5">
    <name type="scientific">Talaromyces pinophilus</name>
    <name type="common">Penicillium pinophilum</name>
    <dbReference type="NCBI Taxonomy" id="128442"/>
    <lineage>
        <taxon>Eukaryota</taxon>
        <taxon>Fungi</taxon>
        <taxon>Dikarya</taxon>
        <taxon>Ascomycota</taxon>
        <taxon>Pezizomycotina</taxon>
        <taxon>Eurotiomycetes</taxon>
        <taxon>Eurotiomycetidae</taxon>
        <taxon>Eurotiales</taxon>
        <taxon>Trichocomaceae</taxon>
        <taxon>Talaromyces</taxon>
        <taxon>Talaromyces sect. Talaromyces</taxon>
    </lineage>
</organism>
<dbReference type="Gene3D" id="3.40.50.720">
    <property type="entry name" value="NAD(P)-binding Rossmann-like Domain"/>
    <property type="match status" value="1"/>
</dbReference>
<proteinExistence type="inferred from homology"/>
<dbReference type="PANTHER" id="PTHR43477">
    <property type="entry name" value="DIHYDROANTICAPSIN 7-DEHYDROGENASE"/>
    <property type="match status" value="1"/>
</dbReference>
<name>A0A0B8N2V3_TALPI</name>
<keyword evidence="2" id="KW-0521">NADP</keyword>
<evidence type="ECO:0000313" key="4">
    <source>
        <dbReference type="EMBL" id="GAM43546.1"/>
    </source>
</evidence>
<dbReference type="PRINTS" id="PR00081">
    <property type="entry name" value="GDHRDH"/>
</dbReference>
<evidence type="ECO:0000313" key="5">
    <source>
        <dbReference type="Proteomes" id="UP000053095"/>
    </source>
</evidence>
<dbReference type="InterPro" id="IPR057571">
    <property type="entry name" value="SDR_PhqE-like"/>
</dbReference>
<reference evidence="5" key="1">
    <citation type="journal article" date="2015" name="Genome Announc.">
        <title>Draft genome sequence of Talaromyces cellulolyticus strain Y-94, a source of lignocellulosic biomass-degrading enzymes.</title>
        <authorList>
            <person name="Fujii T."/>
            <person name="Koike H."/>
            <person name="Sawayama S."/>
            <person name="Yano S."/>
            <person name="Inoue H."/>
        </authorList>
    </citation>
    <scope>NUCLEOTIDE SEQUENCE [LARGE SCALE GENOMIC DNA]</scope>
    <source>
        <strain evidence="5">Y-94</strain>
    </source>
</reference>
<dbReference type="GO" id="GO:0016491">
    <property type="term" value="F:oxidoreductase activity"/>
    <property type="evidence" value="ECO:0007669"/>
    <property type="project" value="UniProtKB-KW"/>
</dbReference>
<dbReference type="InterPro" id="IPR036291">
    <property type="entry name" value="NAD(P)-bd_dom_sf"/>
</dbReference>
<dbReference type="PANTHER" id="PTHR43477:SF1">
    <property type="entry name" value="DIHYDROANTICAPSIN 7-DEHYDROGENASE"/>
    <property type="match status" value="1"/>
</dbReference>
<dbReference type="SUPFAM" id="SSF51735">
    <property type="entry name" value="NAD(P)-binding Rossmann-fold domains"/>
    <property type="match status" value="1"/>
</dbReference>
<evidence type="ECO:0000256" key="1">
    <source>
        <dbReference type="ARBA" id="ARBA00006484"/>
    </source>
</evidence>
<dbReference type="EMBL" id="DF933846">
    <property type="protein sequence ID" value="GAM43546.1"/>
    <property type="molecule type" value="Genomic_DNA"/>
</dbReference>
<evidence type="ECO:0000256" key="3">
    <source>
        <dbReference type="ARBA" id="ARBA00023002"/>
    </source>
</evidence>
<dbReference type="Proteomes" id="UP000053095">
    <property type="component" value="Unassembled WGS sequence"/>
</dbReference>
<gene>
    <name evidence="4" type="ORF">TCE0_050f18442</name>
</gene>